<reference evidence="1" key="1">
    <citation type="journal article" date="2025" name="Int. J. Syst. Evol. Microbiol.">
        <title>Streptomyces citrinus sp. nov., with yellow diffusible pigment.</title>
        <authorList>
            <person name="He Y."/>
            <person name="Yang E."/>
            <person name="Xu J."/>
            <person name="Sun Y."/>
            <person name="Sun L."/>
        </authorList>
    </citation>
    <scope>NUCLEOTIDE SEQUENCE</scope>
    <source>
        <strain evidence="1">Q6</strain>
    </source>
</reference>
<dbReference type="Proteomes" id="UP001432251">
    <property type="component" value="Chromosome"/>
</dbReference>
<accession>A0ACD5AJ58</accession>
<gene>
    <name evidence="1" type="ORF">V2W30_30735</name>
</gene>
<evidence type="ECO:0000313" key="1">
    <source>
        <dbReference type="EMBL" id="WWQ67277.1"/>
    </source>
</evidence>
<name>A0ACD5AJ58_9ACTN</name>
<organism evidence="1 2">
    <name type="scientific">Streptomyces citrinus</name>
    <dbReference type="NCBI Taxonomy" id="3118173"/>
    <lineage>
        <taxon>Bacteria</taxon>
        <taxon>Bacillati</taxon>
        <taxon>Actinomycetota</taxon>
        <taxon>Actinomycetes</taxon>
        <taxon>Kitasatosporales</taxon>
        <taxon>Streptomycetaceae</taxon>
        <taxon>Streptomyces</taxon>
    </lineage>
</organism>
<evidence type="ECO:0000313" key="2">
    <source>
        <dbReference type="Proteomes" id="UP001432251"/>
    </source>
</evidence>
<protein>
    <submittedName>
        <fullName evidence="1">Uncharacterized protein</fullName>
    </submittedName>
</protein>
<sequence>MKSGDRTDRGTTRRGTKASLLRARWQPGPDPDPADAPVWISVTEFTADGHRRALGVALNGLRLRRGWPATDGAVGMWLWADPRRRRSGAVSVWSGGPAIAGFVGRPDHARIAGAFRAHGTMRATLWSQPRFDAAAAWGTAHDLLVGATPWPEEASR</sequence>
<keyword evidence="2" id="KW-1185">Reference proteome</keyword>
<proteinExistence type="predicted"/>
<dbReference type="EMBL" id="CP146022">
    <property type="protein sequence ID" value="WWQ67277.1"/>
    <property type="molecule type" value="Genomic_DNA"/>
</dbReference>